<dbReference type="NCBIfam" id="NF040662">
    <property type="entry name" value="attach_TipJ_rel"/>
    <property type="match status" value="1"/>
</dbReference>
<proteinExistence type="predicted"/>
<organism evidence="2 3">
    <name type="scientific">Bosea minatitlanensis</name>
    <dbReference type="NCBI Taxonomy" id="128782"/>
    <lineage>
        <taxon>Bacteria</taxon>
        <taxon>Pseudomonadati</taxon>
        <taxon>Pseudomonadota</taxon>
        <taxon>Alphaproteobacteria</taxon>
        <taxon>Hyphomicrobiales</taxon>
        <taxon>Boseaceae</taxon>
        <taxon>Bosea</taxon>
    </lineage>
</organism>
<evidence type="ECO:0000256" key="1">
    <source>
        <dbReference type="SAM" id="Phobius"/>
    </source>
</evidence>
<protein>
    <submittedName>
        <fullName evidence="2">Host specificity factor TipJ family phage tail protein</fullName>
    </submittedName>
</protein>
<gene>
    <name evidence="2" type="ORF">ACFPK2_06640</name>
</gene>
<accession>A0ABW0EZG0</accession>
<feature type="transmembrane region" description="Helical" evidence="1">
    <location>
        <begin position="133"/>
        <end position="159"/>
    </location>
</feature>
<reference evidence="3" key="1">
    <citation type="journal article" date="2019" name="Int. J. Syst. Evol. Microbiol.">
        <title>The Global Catalogue of Microorganisms (GCM) 10K type strain sequencing project: providing services to taxonomists for standard genome sequencing and annotation.</title>
        <authorList>
            <consortium name="The Broad Institute Genomics Platform"/>
            <consortium name="The Broad Institute Genome Sequencing Center for Infectious Disease"/>
            <person name="Wu L."/>
            <person name="Ma J."/>
        </authorList>
    </citation>
    <scope>NUCLEOTIDE SEQUENCE [LARGE SCALE GENOMIC DNA]</scope>
    <source>
        <strain evidence="3">CGMCC 1.15643</strain>
    </source>
</reference>
<name>A0ABW0EZG0_9HYPH</name>
<evidence type="ECO:0000313" key="3">
    <source>
        <dbReference type="Proteomes" id="UP001595976"/>
    </source>
</evidence>
<comment type="caution">
    <text evidence="2">The sequence shown here is derived from an EMBL/GenBank/DDBJ whole genome shotgun (WGS) entry which is preliminary data.</text>
</comment>
<keyword evidence="1" id="KW-1133">Transmembrane helix</keyword>
<keyword evidence="1" id="KW-0812">Transmembrane</keyword>
<dbReference type="EMBL" id="JBHSLI010000002">
    <property type="protein sequence ID" value="MFC5292662.1"/>
    <property type="molecule type" value="Genomic_DNA"/>
</dbReference>
<dbReference type="Proteomes" id="UP001595976">
    <property type="component" value="Unassembled WGS sequence"/>
</dbReference>
<keyword evidence="1" id="KW-0472">Membrane</keyword>
<keyword evidence="3" id="KW-1185">Reference proteome</keyword>
<evidence type="ECO:0000313" key="2">
    <source>
        <dbReference type="EMBL" id="MFC5292662.1"/>
    </source>
</evidence>
<feature type="transmembrane region" description="Helical" evidence="1">
    <location>
        <begin position="106"/>
        <end position="127"/>
    </location>
</feature>
<sequence length="1067" mass="113514">MSQVLFQRVDGKPMGKPVDLPRARRRLSALVRRHADHSRPYIVSVHRRQGLRGADPLAVTDMSVRLRKTWSATTIGPRDVVIVTYLPRGGGGGASGQSRAAKGASIGLLVATVALAAVGQFWAIGAINGALGFAAGSAVGGTIWAGVSAAALAGGAYLLSRATQAKANKTDDRPVYGVSGGGNLPRSGDRIPVIYGRCWTTPDLSQPDYTVYVGDDSQDLYKRLTIGCGKYAFKSIRVAGVTMWTADGGLTPAFTGSQIEFIAPGAVSALVPGQVATVAAVGSNTLPKVADFPNYAGPFEFGSGAPLQQRIQLDFSLPQGCYAIPEAGKFEGKQYPTGWGVLFEYAPCDIDGTPTGPFTALWSEGGNVLSTRPMRYTRIVDIPLGRYTFRARNTGASDSVAHPAGFSAKVTNAVVWEGLRAHIPQAAVRPGITELAMKIHAGKELSVTSFGEVEVEVSRILPVWNGTGWTDQETEKCVWAFADVLMDQRHGCGLPAGKLDLDRLLHYATTLTEFDGFSGVIRGPVSAYEALSTILGTMRASPLRLGSVWTLVRDEAKAVRKHVISRRQILKDTTGQTFNLDLSDGSADIIVEWLADGDPRRTRSQRVTFGTQTANPRRMQATGARTAEHAIHIATWAAATAYYRRERRAFSMEYAGRMLLPNDAAVVDAWYFDALEAAGVLEREGLALTFDTELVLPPDSWAILRGRDGLEWGPVAVTQDGDRILLNADDVAAAQAQSGLDLDDVLSTATQAATTVVIGALSTVQDGWLVRSIQFDGETRVNVEAVFDAPQVWSALAEPIVEPPPPPSSGLETEASVTLSYVSALAVQRNAAMFMDWTVGRARSAAEYQVVISYDDWVTSEPVYRGPASSGSHPLREFTGTIRIRARGIAASGLVSPWIESAFSVAPAVIDLGNSGEGTLPIKAFLAGMQPVGIVDALPDLFGYEGPNVVVLVEPGEKPRMYQIAEGATEWAPLAAEDYVANTITAAAIQAGAVKATAIDVAYLSAISAQLGSILGGSLNINNRFLVAADGTLTLTDGGPDPGLTLNNRLLQVFYEGGGLALRLGRW</sequence>
<dbReference type="RefSeq" id="WP_260347933.1">
    <property type="nucleotide sequence ID" value="NZ_JAOAOS010000002.1"/>
</dbReference>